<dbReference type="InterPro" id="IPR045338">
    <property type="entry name" value="DUF6535"/>
</dbReference>
<dbReference type="Pfam" id="PF20153">
    <property type="entry name" value="DUF6535"/>
    <property type="match status" value="1"/>
</dbReference>
<evidence type="ECO:0000259" key="2">
    <source>
        <dbReference type="Pfam" id="PF20153"/>
    </source>
</evidence>
<dbReference type="RefSeq" id="XP_060329499.1">
    <property type="nucleotide sequence ID" value="XM_060466458.1"/>
</dbReference>
<accession>A0AA39K9R4</accession>
<organism evidence="3 4">
    <name type="scientific">Armillaria tabescens</name>
    <name type="common">Ringless honey mushroom</name>
    <name type="synonym">Agaricus tabescens</name>
    <dbReference type="NCBI Taxonomy" id="1929756"/>
    <lineage>
        <taxon>Eukaryota</taxon>
        <taxon>Fungi</taxon>
        <taxon>Dikarya</taxon>
        <taxon>Basidiomycota</taxon>
        <taxon>Agaricomycotina</taxon>
        <taxon>Agaricomycetes</taxon>
        <taxon>Agaricomycetidae</taxon>
        <taxon>Agaricales</taxon>
        <taxon>Marasmiineae</taxon>
        <taxon>Physalacriaceae</taxon>
        <taxon>Desarmillaria</taxon>
    </lineage>
</organism>
<keyword evidence="4" id="KW-1185">Reference proteome</keyword>
<dbReference type="AlphaFoldDB" id="A0AA39K9R4"/>
<dbReference type="Proteomes" id="UP001175211">
    <property type="component" value="Unassembled WGS sequence"/>
</dbReference>
<proteinExistence type="predicted"/>
<reference evidence="3" key="1">
    <citation type="submission" date="2023-06" db="EMBL/GenBank/DDBJ databases">
        <authorList>
            <consortium name="Lawrence Berkeley National Laboratory"/>
            <person name="Ahrendt S."/>
            <person name="Sahu N."/>
            <person name="Indic B."/>
            <person name="Wong-Bajracharya J."/>
            <person name="Merenyi Z."/>
            <person name="Ke H.-M."/>
            <person name="Monk M."/>
            <person name="Kocsube S."/>
            <person name="Drula E."/>
            <person name="Lipzen A."/>
            <person name="Balint B."/>
            <person name="Henrissat B."/>
            <person name="Andreopoulos B."/>
            <person name="Martin F.M."/>
            <person name="Harder C.B."/>
            <person name="Rigling D."/>
            <person name="Ford K.L."/>
            <person name="Foster G.D."/>
            <person name="Pangilinan J."/>
            <person name="Papanicolaou A."/>
            <person name="Barry K."/>
            <person name="LaButti K."/>
            <person name="Viragh M."/>
            <person name="Koriabine M."/>
            <person name="Yan M."/>
            <person name="Riley R."/>
            <person name="Champramary S."/>
            <person name="Plett K.L."/>
            <person name="Tsai I.J."/>
            <person name="Slot J."/>
            <person name="Sipos G."/>
            <person name="Plett J."/>
            <person name="Nagy L.G."/>
            <person name="Grigoriev I.V."/>
        </authorList>
    </citation>
    <scope>NUCLEOTIDE SEQUENCE</scope>
    <source>
        <strain evidence="3">CCBAS 213</strain>
    </source>
</reference>
<keyword evidence="1" id="KW-0472">Membrane</keyword>
<feature type="transmembrane region" description="Helical" evidence="1">
    <location>
        <begin position="174"/>
        <end position="199"/>
    </location>
</feature>
<evidence type="ECO:0000313" key="4">
    <source>
        <dbReference type="Proteomes" id="UP001175211"/>
    </source>
</evidence>
<dbReference type="GeneID" id="85350006"/>
<evidence type="ECO:0000313" key="3">
    <source>
        <dbReference type="EMBL" id="KAK0457184.1"/>
    </source>
</evidence>
<evidence type="ECO:0000256" key="1">
    <source>
        <dbReference type="SAM" id="Phobius"/>
    </source>
</evidence>
<keyword evidence="1" id="KW-1133">Transmembrane helix</keyword>
<dbReference type="EMBL" id="JAUEPS010000023">
    <property type="protein sequence ID" value="KAK0457184.1"/>
    <property type="molecule type" value="Genomic_DNA"/>
</dbReference>
<gene>
    <name evidence="3" type="ORF">EV420DRAFT_1221148</name>
</gene>
<keyword evidence="1" id="KW-0812">Transmembrane</keyword>
<feature type="transmembrane region" description="Helical" evidence="1">
    <location>
        <begin position="46"/>
        <end position="66"/>
    </location>
</feature>
<comment type="caution">
    <text evidence="3">The sequence shown here is derived from an EMBL/GenBank/DDBJ whole genome shotgun (WGS) entry which is preliminary data.</text>
</comment>
<protein>
    <recommendedName>
        <fullName evidence="2">DUF6535 domain-containing protein</fullName>
    </recommendedName>
</protein>
<sequence length="200" mass="22710">DYEDKYPEDPIYEETAPTARVWRTYIDESQKFDADRVGDWRDTVDVLLVFAGLFSAVVSAFVVQFSQNLQPDYSQISAYLLFELVSIQQAISNGTSVNLPLSFLDPTAKFTPATSIAWVNGLWFASLALSLSAALVSVLVKQWLHHYMILPSGTPQERSHVRQYRYMGLRKWQVPLIIGLLPMLMHLALAFFFIGLVVFL</sequence>
<feature type="domain" description="DUF6535" evidence="2">
    <location>
        <begin position="22"/>
        <end position="200"/>
    </location>
</feature>
<feature type="non-terminal residue" evidence="3">
    <location>
        <position position="1"/>
    </location>
</feature>
<feature type="transmembrane region" description="Helical" evidence="1">
    <location>
        <begin position="121"/>
        <end position="140"/>
    </location>
</feature>
<feature type="non-terminal residue" evidence="3">
    <location>
        <position position="200"/>
    </location>
</feature>
<name>A0AA39K9R4_ARMTA</name>